<protein>
    <submittedName>
        <fullName evidence="2">Glycosyl transferase family 2</fullName>
    </submittedName>
</protein>
<accession>A0A1G7DN63</accession>
<dbReference type="GO" id="GO:0016758">
    <property type="term" value="F:hexosyltransferase activity"/>
    <property type="evidence" value="ECO:0007669"/>
    <property type="project" value="UniProtKB-ARBA"/>
</dbReference>
<gene>
    <name evidence="2" type="ORF">SAMN05421878_11219</name>
</gene>
<dbReference type="PANTHER" id="PTHR22916">
    <property type="entry name" value="GLYCOSYLTRANSFERASE"/>
    <property type="match status" value="1"/>
</dbReference>
<proteinExistence type="predicted"/>
<dbReference type="Pfam" id="PF00535">
    <property type="entry name" value="Glycos_transf_2"/>
    <property type="match status" value="1"/>
</dbReference>
<organism evidence="2 3">
    <name type="scientific">Actinobaculum suis</name>
    <dbReference type="NCBI Taxonomy" id="1657"/>
    <lineage>
        <taxon>Bacteria</taxon>
        <taxon>Bacillati</taxon>
        <taxon>Actinomycetota</taxon>
        <taxon>Actinomycetes</taxon>
        <taxon>Actinomycetales</taxon>
        <taxon>Actinomycetaceae</taxon>
        <taxon>Actinobaculum</taxon>
    </lineage>
</organism>
<dbReference type="EMBL" id="FNAU01000012">
    <property type="protein sequence ID" value="SDE52922.1"/>
    <property type="molecule type" value="Genomic_DNA"/>
</dbReference>
<dbReference type="Gene3D" id="3.90.550.10">
    <property type="entry name" value="Spore Coat Polysaccharide Biosynthesis Protein SpsA, Chain A"/>
    <property type="match status" value="1"/>
</dbReference>
<dbReference type="InterPro" id="IPR001173">
    <property type="entry name" value="Glyco_trans_2-like"/>
</dbReference>
<keyword evidence="3" id="KW-1185">Reference proteome</keyword>
<name>A0A1G7DN63_9ACTO</name>
<keyword evidence="2" id="KW-0808">Transferase</keyword>
<sequence length="311" mass="34416">MGKARIELDVDESNLTRQGAQDRGSMARTSVCMATYNGAEFLREQLDSILSQLDADDEIVVVDDCSTDATPEILEEYAQQDKRVRVIARRVNFGYVRTFEQALREARGQYLLLSDQDDVWTTDHVEVLLQALGAQEETIQAPNAEQPGVEVPNGKTANMVSQEVVPVRVAATNLGTLGGPQALRGPYGQADWHLREADSNRGARNIAGILAGNMPYYGCAMGITATARDAGLLPFPAFLSESHDLWIALWGNVHQVMQHREERTVLRRFHAANASPSKPRGVGAALHSRAMLLRCLREIRRRQSQSRPGRN</sequence>
<feature type="domain" description="Glycosyltransferase 2-like" evidence="1">
    <location>
        <begin position="30"/>
        <end position="141"/>
    </location>
</feature>
<evidence type="ECO:0000313" key="2">
    <source>
        <dbReference type="EMBL" id="SDE52922.1"/>
    </source>
</evidence>
<evidence type="ECO:0000259" key="1">
    <source>
        <dbReference type="Pfam" id="PF00535"/>
    </source>
</evidence>
<dbReference type="Proteomes" id="UP000182744">
    <property type="component" value="Unassembled WGS sequence"/>
</dbReference>
<dbReference type="AlphaFoldDB" id="A0A1G7DN63"/>
<dbReference type="InterPro" id="IPR029044">
    <property type="entry name" value="Nucleotide-diphossugar_trans"/>
</dbReference>
<dbReference type="PANTHER" id="PTHR22916:SF3">
    <property type="entry name" value="UDP-GLCNAC:BETAGAL BETA-1,3-N-ACETYLGLUCOSAMINYLTRANSFERASE-LIKE PROTEIN 1"/>
    <property type="match status" value="1"/>
</dbReference>
<evidence type="ECO:0000313" key="3">
    <source>
        <dbReference type="Proteomes" id="UP000182744"/>
    </source>
</evidence>
<reference evidence="3" key="1">
    <citation type="submission" date="2016-10" db="EMBL/GenBank/DDBJ databases">
        <authorList>
            <person name="Varghese N."/>
        </authorList>
    </citation>
    <scope>NUCLEOTIDE SEQUENCE [LARGE SCALE GENOMIC DNA]</scope>
    <source>
        <strain evidence="3">DSM 20639</strain>
    </source>
</reference>
<dbReference type="SUPFAM" id="SSF53448">
    <property type="entry name" value="Nucleotide-diphospho-sugar transferases"/>
    <property type="match status" value="1"/>
</dbReference>